<accession>A0ABW1EJM7</accession>
<dbReference type="Proteomes" id="UP001596091">
    <property type="component" value="Unassembled WGS sequence"/>
</dbReference>
<evidence type="ECO:0000313" key="2">
    <source>
        <dbReference type="EMBL" id="MFC5864318.1"/>
    </source>
</evidence>
<dbReference type="InterPro" id="IPR036291">
    <property type="entry name" value="NAD(P)-bd_dom_sf"/>
</dbReference>
<evidence type="ECO:0000259" key="1">
    <source>
        <dbReference type="Pfam" id="PF05368"/>
    </source>
</evidence>
<dbReference type="Pfam" id="PF05368">
    <property type="entry name" value="NmrA"/>
    <property type="match status" value="1"/>
</dbReference>
<dbReference type="PANTHER" id="PTHR43162">
    <property type="match status" value="1"/>
</dbReference>
<sequence>MILVTGATGKNGTELIKLLTAREIPLRAMVHSAEKSPKTYGPGIDYVVADFDDEPSLRRALGGIDRAFLVTPSSEKVEERQLRFVRLAAEAHVKHIVYLSQLDADSSSSLRFLRYHGVVEDAIRTSGMAFTMLRPNQYMQSLAAFKGTLASEGKIYAPIGDARLSIIDVRDIAAVAAEALSGPDLEGKSYDLTGPESLTHSEIAAHLSAALDKPIEFINITGDMLLNALVSQGFPEWQAAGIVEDYESYHRGEAAKISPAVKEVTDKESTSFAQFLADNKELFL</sequence>
<dbReference type="CDD" id="cd05269">
    <property type="entry name" value="TMR_SDR_a"/>
    <property type="match status" value="1"/>
</dbReference>
<keyword evidence="2" id="KW-0560">Oxidoreductase</keyword>
<dbReference type="Gene3D" id="3.90.25.10">
    <property type="entry name" value="UDP-galactose 4-epimerase, domain 1"/>
    <property type="match status" value="1"/>
</dbReference>
<gene>
    <name evidence="2" type="ORF">ACFPT7_18575</name>
</gene>
<organism evidence="2 3">
    <name type="scientific">Acidicapsa dinghuensis</name>
    <dbReference type="NCBI Taxonomy" id="2218256"/>
    <lineage>
        <taxon>Bacteria</taxon>
        <taxon>Pseudomonadati</taxon>
        <taxon>Acidobacteriota</taxon>
        <taxon>Terriglobia</taxon>
        <taxon>Terriglobales</taxon>
        <taxon>Acidobacteriaceae</taxon>
        <taxon>Acidicapsa</taxon>
    </lineage>
</organism>
<proteinExistence type="predicted"/>
<feature type="domain" description="NmrA-like" evidence="1">
    <location>
        <begin position="2"/>
        <end position="267"/>
    </location>
</feature>
<dbReference type="RefSeq" id="WP_263342054.1">
    <property type="nucleotide sequence ID" value="NZ_JAGSYH010000009.1"/>
</dbReference>
<dbReference type="Gene3D" id="3.40.50.720">
    <property type="entry name" value="NAD(P)-binding Rossmann-like Domain"/>
    <property type="match status" value="1"/>
</dbReference>
<dbReference type="InterPro" id="IPR051604">
    <property type="entry name" value="Ergot_Alk_Oxidoreductase"/>
</dbReference>
<dbReference type="SUPFAM" id="SSF51735">
    <property type="entry name" value="NAD(P)-binding Rossmann-fold domains"/>
    <property type="match status" value="1"/>
</dbReference>
<dbReference type="PANTHER" id="PTHR43162:SF1">
    <property type="entry name" value="PRESTALK A DIFFERENTIATION PROTEIN A"/>
    <property type="match status" value="1"/>
</dbReference>
<dbReference type="InterPro" id="IPR008030">
    <property type="entry name" value="NmrA-like"/>
</dbReference>
<keyword evidence="3" id="KW-1185">Reference proteome</keyword>
<name>A0ABW1EJM7_9BACT</name>
<dbReference type="GO" id="GO:0003955">
    <property type="term" value="F:NAD(P)H dehydrogenase (quinone) activity"/>
    <property type="evidence" value="ECO:0007669"/>
    <property type="project" value="UniProtKB-EC"/>
</dbReference>
<protein>
    <submittedName>
        <fullName evidence="2">SDR family oxidoreductase</fullName>
        <ecNumber evidence="2">1.6.5.2</ecNumber>
    </submittedName>
</protein>
<comment type="caution">
    <text evidence="2">The sequence shown here is derived from an EMBL/GenBank/DDBJ whole genome shotgun (WGS) entry which is preliminary data.</text>
</comment>
<dbReference type="EMBL" id="JBHSPH010000009">
    <property type="protein sequence ID" value="MFC5864318.1"/>
    <property type="molecule type" value="Genomic_DNA"/>
</dbReference>
<dbReference type="EC" id="1.6.5.2" evidence="2"/>
<evidence type="ECO:0000313" key="3">
    <source>
        <dbReference type="Proteomes" id="UP001596091"/>
    </source>
</evidence>
<reference evidence="3" key="1">
    <citation type="journal article" date="2019" name="Int. J. Syst. Evol. Microbiol.">
        <title>The Global Catalogue of Microorganisms (GCM) 10K type strain sequencing project: providing services to taxonomists for standard genome sequencing and annotation.</title>
        <authorList>
            <consortium name="The Broad Institute Genomics Platform"/>
            <consortium name="The Broad Institute Genome Sequencing Center for Infectious Disease"/>
            <person name="Wu L."/>
            <person name="Ma J."/>
        </authorList>
    </citation>
    <scope>NUCLEOTIDE SEQUENCE [LARGE SCALE GENOMIC DNA]</scope>
    <source>
        <strain evidence="3">JCM 4087</strain>
    </source>
</reference>